<feature type="transmembrane region" description="Helical" evidence="1">
    <location>
        <begin position="18"/>
        <end position="39"/>
    </location>
</feature>
<sequence length="436" mass="43982">MSGLTQYRRLWQVPGAPLLLVGGVVARLGQGVTILAWLLLVKETTGGFSEAGLVAASISLATAATAPVAGRLADRYGPGRVLPLYAGAYAALQLMLLGAVLAELPVAVLCTVAALSGAAFPAISPALRAAWTTLTNTGSGRSDIRQTAMAAESTLFELVFVVGPLIFSGFVLLGTPLGEAADSRSGVAGPAAALLFASLCTGLGTFVVARGQAMRALDSASGAAPARGVGPLKEPALRMLLLCAAGIAFSFGGSPVAIAAYAKSHDGSSAESVTGLLIAVWSIGSAAAGLWYGSRTFKGPLSRRFLILLGFLAAGYAAWALMPNSYALGALLFVSGAVIAPALTVEAELVSKTVPEHMLNEAYTWLTTINLSMAALGSALTGALVDRHDGHIMGFLACAAATAVAAVVAGIATLEPAAKTLPPTGPLPSPHSAKHN</sequence>
<feature type="transmembrane region" description="Helical" evidence="1">
    <location>
        <begin position="391"/>
        <end position="414"/>
    </location>
</feature>
<organism evidence="2 3">
    <name type="scientific">Streptomyces zagrosensis</name>
    <dbReference type="NCBI Taxonomy" id="1042984"/>
    <lineage>
        <taxon>Bacteria</taxon>
        <taxon>Bacillati</taxon>
        <taxon>Actinomycetota</taxon>
        <taxon>Actinomycetes</taxon>
        <taxon>Kitasatosporales</taxon>
        <taxon>Streptomycetaceae</taxon>
        <taxon>Streptomyces</taxon>
    </lineage>
</organism>
<proteinExistence type="predicted"/>
<feature type="transmembrane region" description="Helical" evidence="1">
    <location>
        <begin position="106"/>
        <end position="134"/>
    </location>
</feature>
<dbReference type="Proteomes" id="UP000588098">
    <property type="component" value="Unassembled WGS sequence"/>
</dbReference>
<keyword evidence="1" id="KW-1133">Transmembrane helix</keyword>
<dbReference type="RefSeq" id="WP_184574827.1">
    <property type="nucleotide sequence ID" value="NZ_JACHJL010000012.1"/>
</dbReference>
<dbReference type="PANTHER" id="PTHR23542:SF1">
    <property type="entry name" value="MAJOR FACILITATOR SUPERFAMILY (MFS) PROFILE DOMAIN-CONTAINING PROTEIN"/>
    <property type="match status" value="1"/>
</dbReference>
<dbReference type="PANTHER" id="PTHR23542">
    <property type="match status" value="1"/>
</dbReference>
<feature type="transmembrane region" description="Helical" evidence="1">
    <location>
        <begin position="51"/>
        <end position="70"/>
    </location>
</feature>
<dbReference type="EMBL" id="JACHJL010000012">
    <property type="protein sequence ID" value="MBB5937703.1"/>
    <property type="molecule type" value="Genomic_DNA"/>
</dbReference>
<feature type="transmembrane region" description="Helical" evidence="1">
    <location>
        <begin position="362"/>
        <end position="385"/>
    </location>
</feature>
<keyword evidence="1" id="KW-0472">Membrane</keyword>
<dbReference type="AlphaFoldDB" id="A0A7W9QCG5"/>
<comment type="caution">
    <text evidence="2">The sequence shown here is derived from an EMBL/GenBank/DDBJ whole genome shotgun (WGS) entry which is preliminary data.</text>
</comment>
<dbReference type="InterPro" id="IPR011701">
    <property type="entry name" value="MFS"/>
</dbReference>
<keyword evidence="1" id="KW-0812">Transmembrane</keyword>
<feature type="transmembrane region" description="Helical" evidence="1">
    <location>
        <begin position="82"/>
        <end position="100"/>
    </location>
</feature>
<reference evidence="2 3" key="1">
    <citation type="submission" date="2020-08" db="EMBL/GenBank/DDBJ databases">
        <title>Genomic Encyclopedia of Type Strains, Phase III (KMG-III): the genomes of soil and plant-associated and newly described type strains.</title>
        <authorList>
            <person name="Whitman W."/>
        </authorList>
    </citation>
    <scope>NUCLEOTIDE SEQUENCE [LARGE SCALE GENOMIC DNA]</scope>
    <source>
        <strain evidence="2 3">CECT 8305</strain>
    </source>
</reference>
<feature type="transmembrane region" description="Helical" evidence="1">
    <location>
        <begin position="155"/>
        <end position="175"/>
    </location>
</feature>
<protein>
    <submittedName>
        <fullName evidence="2">MFS family permease</fullName>
    </submittedName>
</protein>
<feature type="transmembrane region" description="Helical" evidence="1">
    <location>
        <begin position="239"/>
        <end position="261"/>
    </location>
</feature>
<dbReference type="InterPro" id="IPR036259">
    <property type="entry name" value="MFS_trans_sf"/>
</dbReference>
<dbReference type="SUPFAM" id="SSF103473">
    <property type="entry name" value="MFS general substrate transporter"/>
    <property type="match status" value="1"/>
</dbReference>
<dbReference type="Gene3D" id="1.20.1250.20">
    <property type="entry name" value="MFS general substrate transporter like domains"/>
    <property type="match status" value="1"/>
</dbReference>
<feature type="transmembrane region" description="Helical" evidence="1">
    <location>
        <begin position="305"/>
        <end position="322"/>
    </location>
</feature>
<feature type="transmembrane region" description="Helical" evidence="1">
    <location>
        <begin position="187"/>
        <end position="209"/>
    </location>
</feature>
<feature type="transmembrane region" description="Helical" evidence="1">
    <location>
        <begin position="273"/>
        <end position="293"/>
    </location>
</feature>
<gene>
    <name evidence="2" type="ORF">FHS42_004784</name>
</gene>
<dbReference type="Pfam" id="PF07690">
    <property type="entry name" value="MFS_1"/>
    <property type="match status" value="1"/>
</dbReference>
<evidence type="ECO:0000313" key="3">
    <source>
        <dbReference type="Proteomes" id="UP000588098"/>
    </source>
</evidence>
<keyword evidence="3" id="KW-1185">Reference proteome</keyword>
<dbReference type="GO" id="GO:0022857">
    <property type="term" value="F:transmembrane transporter activity"/>
    <property type="evidence" value="ECO:0007669"/>
    <property type="project" value="InterPro"/>
</dbReference>
<name>A0A7W9QCG5_9ACTN</name>
<evidence type="ECO:0000256" key="1">
    <source>
        <dbReference type="SAM" id="Phobius"/>
    </source>
</evidence>
<evidence type="ECO:0000313" key="2">
    <source>
        <dbReference type="EMBL" id="MBB5937703.1"/>
    </source>
</evidence>
<accession>A0A7W9QCG5</accession>